<dbReference type="WBParaSite" id="BTMF_0000876601-mRNA-1">
    <property type="protein sequence ID" value="BTMF_0000876601-mRNA-1"/>
    <property type="gene ID" value="BTMF_0000876601"/>
</dbReference>
<evidence type="ECO:0000313" key="1">
    <source>
        <dbReference type="EMBL" id="VDO22752.1"/>
    </source>
</evidence>
<proteinExistence type="predicted"/>
<dbReference type="AlphaFoldDB" id="A0A0R3QM31"/>
<evidence type="ECO:0000313" key="2">
    <source>
        <dbReference type="Proteomes" id="UP000280834"/>
    </source>
</evidence>
<evidence type="ECO:0000313" key="3">
    <source>
        <dbReference type="WBParaSite" id="BTMF_0000876601-mRNA-1"/>
    </source>
</evidence>
<dbReference type="Proteomes" id="UP000280834">
    <property type="component" value="Unassembled WGS sequence"/>
</dbReference>
<reference evidence="3" key="1">
    <citation type="submission" date="2017-02" db="UniProtKB">
        <authorList>
            <consortium name="WormBaseParasite"/>
        </authorList>
    </citation>
    <scope>IDENTIFICATION</scope>
</reference>
<sequence>MNAVQSCNNLKDCAENAYSVTHKRKISSLEMYSCVYHPSFPCCEQKTHRNV</sequence>
<accession>A0A0R3QM31</accession>
<name>A0A0R3QM31_9BILA</name>
<keyword evidence="2" id="KW-1185">Reference proteome</keyword>
<protein>
    <submittedName>
        <fullName evidence="1 3">Uncharacterized protein</fullName>
    </submittedName>
</protein>
<dbReference type="EMBL" id="UZAG01015714">
    <property type="protein sequence ID" value="VDO22752.1"/>
    <property type="molecule type" value="Genomic_DNA"/>
</dbReference>
<gene>
    <name evidence="1" type="ORF">BTMF_LOCUS6817</name>
</gene>
<reference evidence="1 2" key="2">
    <citation type="submission" date="2018-11" db="EMBL/GenBank/DDBJ databases">
        <authorList>
            <consortium name="Pathogen Informatics"/>
        </authorList>
    </citation>
    <scope>NUCLEOTIDE SEQUENCE [LARGE SCALE GENOMIC DNA]</scope>
</reference>
<organism evidence="3">
    <name type="scientific">Brugia timori</name>
    <dbReference type="NCBI Taxonomy" id="42155"/>
    <lineage>
        <taxon>Eukaryota</taxon>
        <taxon>Metazoa</taxon>
        <taxon>Ecdysozoa</taxon>
        <taxon>Nematoda</taxon>
        <taxon>Chromadorea</taxon>
        <taxon>Rhabditida</taxon>
        <taxon>Spirurina</taxon>
        <taxon>Spiruromorpha</taxon>
        <taxon>Filarioidea</taxon>
        <taxon>Onchocercidae</taxon>
        <taxon>Brugia</taxon>
    </lineage>
</organism>